<comment type="caution">
    <text evidence="6">Lacks conserved residue(s) required for the propagation of feature annotation.</text>
</comment>
<dbReference type="Proteomes" id="UP000072660">
    <property type="component" value="Unassembled WGS sequence"/>
</dbReference>
<comment type="subcellular location">
    <subcellularLocation>
        <location evidence="1">Membrane</location>
    </subcellularLocation>
</comment>
<comment type="caution">
    <text evidence="8">The sequence shown here is derived from an EMBL/GenBank/DDBJ whole genome shotgun (WGS) entry which is preliminary data.</text>
</comment>
<evidence type="ECO:0000256" key="3">
    <source>
        <dbReference type="ARBA" id="ARBA00022963"/>
    </source>
</evidence>
<dbReference type="InterPro" id="IPR050301">
    <property type="entry name" value="NTE"/>
</dbReference>
<proteinExistence type="predicted"/>
<evidence type="ECO:0000259" key="7">
    <source>
        <dbReference type="PROSITE" id="PS51635"/>
    </source>
</evidence>
<dbReference type="Gene3D" id="3.40.1090.10">
    <property type="entry name" value="Cytosolic phospholipase A2 catalytic domain"/>
    <property type="match status" value="2"/>
</dbReference>
<evidence type="ECO:0000313" key="8">
    <source>
        <dbReference type="EMBL" id="KXU34820.1"/>
    </source>
</evidence>
<dbReference type="PANTHER" id="PTHR14226:SF29">
    <property type="entry name" value="NEUROPATHY TARGET ESTERASE SWS"/>
    <property type="match status" value="1"/>
</dbReference>
<evidence type="ECO:0000256" key="2">
    <source>
        <dbReference type="ARBA" id="ARBA00022801"/>
    </source>
</evidence>
<dbReference type="Pfam" id="PF01734">
    <property type="entry name" value="Patatin"/>
    <property type="match status" value="1"/>
</dbReference>
<keyword evidence="2 6" id="KW-0378">Hydrolase</keyword>
<dbReference type="CDD" id="cd07205">
    <property type="entry name" value="Pat_PNPLA6_PNPLA7_NTE1_like"/>
    <property type="match status" value="1"/>
</dbReference>
<evidence type="ECO:0000256" key="5">
    <source>
        <dbReference type="ARBA" id="ARBA00023136"/>
    </source>
</evidence>
<dbReference type="InterPro" id="IPR000184">
    <property type="entry name" value="Bac_surfAg_D15"/>
</dbReference>
<feature type="active site" description="Nucleophile" evidence="6">
    <location>
        <position position="61"/>
    </location>
</feature>
<keyword evidence="3 6" id="KW-0442">Lipid degradation</keyword>
<feature type="active site" description="Proton acceptor" evidence="6">
    <location>
        <position position="208"/>
    </location>
</feature>
<dbReference type="EMBL" id="LSZO01000206">
    <property type="protein sequence ID" value="KXU34820.1"/>
    <property type="molecule type" value="Genomic_DNA"/>
</dbReference>
<feature type="short sequence motif" description="GXSXG" evidence="6">
    <location>
        <begin position="59"/>
        <end position="63"/>
    </location>
</feature>
<feature type="short sequence motif" description="DGA/G" evidence="6">
    <location>
        <begin position="208"/>
        <end position="210"/>
    </location>
</feature>
<dbReference type="AlphaFoldDB" id="A0A139SK05"/>
<dbReference type="GO" id="GO:0016787">
    <property type="term" value="F:hydrolase activity"/>
    <property type="evidence" value="ECO:0007669"/>
    <property type="project" value="UniProtKB-UniRule"/>
</dbReference>
<gene>
    <name evidence="8" type="ORF">AXE65_06580</name>
</gene>
<keyword evidence="9" id="KW-1185">Reference proteome</keyword>
<accession>A0A139SK05</accession>
<dbReference type="PROSITE" id="PS51635">
    <property type="entry name" value="PNPLA"/>
    <property type="match status" value="1"/>
</dbReference>
<name>A0A139SK05_9GAMM</name>
<reference evidence="8 9" key="1">
    <citation type="submission" date="2016-02" db="EMBL/GenBank/DDBJ databases">
        <authorList>
            <person name="Wen L."/>
            <person name="He K."/>
            <person name="Yang H."/>
        </authorList>
    </citation>
    <scope>NUCLEOTIDE SEQUENCE [LARGE SCALE GENOMIC DNA]</scope>
    <source>
        <strain evidence="8 9">CV58</strain>
    </source>
</reference>
<dbReference type="GO" id="GO:0019867">
    <property type="term" value="C:outer membrane"/>
    <property type="evidence" value="ECO:0007669"/>
    <property type="project" value="InterPro"/>
</dbReference>
<evidence type="ECO:0000313" key="9">
    <source>
        <dbReference type="Proteomes" id="UP000072660"/>
    </source>
</evidence>
<feature type="domain" description="PNPLA" evidence="7">
    <location>
        <begin position="28"/>
        <end position="221"/>
    </location>
</feature>
<dbReference type="InterPro" id="IPR016035">
    <property type="entry name" value="Acyl_Trfase/lysoPLipase"/>
</dbReference>
<evidence type="ECO:0000256" key="6">
    <source>
        <dbReference type="PROSITE-ProRule" id="PRU01161"/>
    </source>
</evidence>
<sequence>MDALRCWLLSLLLIPFTLYADERAKVGLVLSGGAARGLAHIGVLKALEEQGVAIDFITGTSMGAAVGGLYAAGYKAAELERMVLELDWQWALSDTPPRPQIPFRRKQDDRDFLIKQNISFRDDGSLGLPLGMVQGQNLNLLLENWLVQRSEISDFDQLPIPFRAVATDIASGEKVVFASGHLPQAIRASMSIPAVFAPAEVDGRLLVDGGMVDNIPIDVARQMGATRIIAIDIGTPLAQREALKNVFDVLNQTTTLMTRKNSEAQLATLSSADILIAPALSAYNSGDFSHTQAIIEAGYQAAKQLAPKLADLPRRRTLEAPSPNQQQPLIAAIHIENTSKISSAVIRSHIHQPLNAPLNLNRLKSDMATLYGLDYFDQVKYRISDNTLIIQAIGKRSGSNYLRLGFSFSDDLRGESHFNLAASARLNGINRLGAEWLTRGQLGDRQELYSEFYQPLDVGSRYFVAPWLLSEARNAELFSAASKDPIARYRLTRYGLGLNLGRQIGNRGELRFGIGHNWGEAKVRIGDSRLADYHFSEGFYELTYAYDSLDNVNFPHSGRQMALELRQYHKDLGSDSNYRRWQFNIDQAFNHGRNNWLLGGRYGRTLDKVDVVSSSFEIGGARQLSGFRQNALNGQNISLARAIYYRRLTSQNALLNFPLYLGSSLEYGRAWNNDSATFDTGYIKAGSVFFAFDTPLGPLSLSYGINDMHRSALYLNFGQTF</sequence>
<dbReference type="OrthoDB" id="5290098at2"/>
<evidence type="ECO:0000256" key="1">
    <source>
        <dbReference type="ARBA" id="ARBA00004370"/>
    </source>
</evidence>
<dbReference type="GO" id="GO:0016042">
    <property type="term" value="P:lipid catabolic process"/>
    <property type="evidence" value="ECO:0007669"/>
    <property type="project" value="UniProtKB-UniRule"/>
</dbReference>
<organism evidence="8 9">
    <name type="scientific">Ventosimonas gracilis</name>
    <dbReference type="NCBI Taxonomy" id="1680762"/>
    <lineage>
        <taxon>Bacteria</taxon>
        <taxon>Pseudomonadati</taxon>
        <taxon>Pseudomonadota</taxon>
        <taxon>Gammaproteobacteria</taxon>
        <taxon>Pseudomonadales</taxon>
        <taxon>Ventosimonadaceae</taxon>
        <taxon>Ventosimonas</taxon>
    </lineage>
</organism>
<dbReference type="PANTHER" id="PTHR14226">
    <property type="entry name" value="NEUROPATHY TARGET ESTERASE/SWISS CHEESE D.MELANOGASTER"/>
    <property type="match status" value="1"/>
</dbReference>
<dbReference type="SUPFAM" id="SSF52151">
    <property type="entry name" value="FabD/lysophospholipase-like"/>
    <property type="match status" value="1"/>
</dbReference>
<protein>
    <recommendedName>
        <fullName evidence="7">PNPLA domain-containing protein</fullName>
    </recommendedName>
</protein>
<dbReference type="Pfam" id="PF01103">
    <property type="entry name" value="Omp85"/>
    <property type="match status" value="1"/>
</dbReference>
<dbReference type="RefSeq" id="WP_068392574.1">
    <property type="nucleotide sequence ID" value="NZ_LSZO01000206.1"/>
</dbReference>
<keyword evidence="5" id="KW-0472">Membrane</keyword>
<dbReference type="Gene3D" id="2.40.160.50">
    <property type="entry name" value="membrane protein fhac: a member of the omp85/tpsb transporter family"/>
    <property type="match status" value="1"/>
</dbReference>
<dbReference type="InterPro" id="IPR002641">
    <property type="entry name" value="PNPLA_dom"/>
</dbReference>
<evidence type="ECO:0000256" key="4">
    <source>
        <dbReference type="ARBA" id="ARBA00023098"/>
    </source>
</evidence>
<keyword evidence="4 6" id="KW-0443">Lipid metabolism</keyword>